<name>A0ABT8J4Z1_9MICO</name>
<dbReference type="EMBL" id="JAROCB010000006">
    <property type="protein sequence ID" value="MDN4599339.1"/>
    <property type="molecule type" value="Genomic_DNA"/>
</dbReference>
<dbReference type="RefSeq" id="WP_301220680.1">
    <property type="nucleotide sequence ID" value="NZ_JAROCB010000006.1"/>
</dbReference>
<protein>
    <submittedName>
        <fullName evidence="1">Uncharacterized protein</fullName>
    </submittedName>
</protein>
<keyword evidence="2" id="KW-1185">Reference proteome</keyword>
<evidence type="ECO:0000313" key="2">
    <source>
        <dbReference type="Proteomes" id="UP001174210"/>
    </source>
</evidence>
<reference evidence="1" key="1">
    <citation type="submission" date="2023-03" db="EMBL/GenBank/DDBJ databases">
        <title>MT1 and MT2 Draft Genomes of Novel Species.</title>
        <authorList>
            <person name="Venkateswaran K."/>
        </authorList>
    </citation>
    <scope>NUCLEOTIDE SEQUENCE</scope>
    <source>
        <strain evidence="1">F6_8S_P_1A</strain>
    </source>
</reference>
<gene>
    <name evidence="1" type="ORF">P5G59_19465</name>
</gene>
<sequence>MAGYPLIDWADLDALSWYELRSVDSDMVLVARFTGVLGKESESAWFEVDGKRPSREFWKKAWTAARAQNPYS</sequence>
<comment type="caution">
    <text evidence="1">The sequence shown here is derived from an EMBL/GenBank/DDBJ whole genome shotgun (WGS) entry which is preliminary data.</text>
</comment>
<accession>A0ABT8J4Z1</accession>
<dbReference type="Proteomes" id="UP001174210">
    <property type="component" value="Unassembled WGS sequence"/>
</dbReference>
<proteinExistence type="predicted"/>
<evidence type="ECO:0000313" key="1">
    <source>
        <dbReference type="EMBL" id="MDN4599339.1"/>
    </source>
</evidence>
<organism evidence="1 2">
    <name type="scientific">Leifsonia virtsii</name>
    <dbReference type="NCBI Taxonomy" id="3035915"/>
    <lineage>
        <taxon>Bacteria</taxon>
        <taxon>Bacillati</taxon>
        <taxon>Actinomycetota</taxon>
        <taxon>Actinomycetes</taxon>
        <taxon>Micrococcales</taxon>
        <taxon>Microbacteriaceae</taxon>
        <taxon>Leifsonia</taxon>
    </lineage>
</organism>